<dbReference type="InterPro" id="IPR036869">
    <property type="entry name" value="J_dom_sf"/>
</dbReference>
<dbReference type="Pfam" id="PF00226">
    <property type="entry name" value="DnaJ"/>
    <property type="match status" value="1"/>
</dbReference>
<dbReference type="Pfam" id="PF23551">
    <property type="entry name" value="Zn_ribbon_20"/>
    <property type="match status" value="1"/>
</dbReference>
<evidence type="ECO:0000256" key="2">
    <source>
        <dbReference type="SAM" id="MobiDB-lite"/>
    </source>
</evidence>
<gene>
    <name evidence="4" type="ORF">Fmac_002896</name>
</gene>
<dbReference type="PANTHER" id="PTHR44137:SF24">
    <property type="entry name" value="DNAJ HEAT SHOCK N-TERMINAL DOMAIN-CONTAINING PROTEIN"/>
    <property type="match status" value="1"/>
</dbReference>
<dbReference type="Pfam" id="PF11926">
    <property type="entry name" value="DUF3444"/>
    <property type="match status" value="1"/>
</dbReference>
<keyword evidence="5" id="KW-1185">Reference proteome</keyword>
<sequence>MAPPRDTDAEAEALRLKATAESKFKASNNAKSALKYAKRAHHLCPHLPGVSETVASLTVLSAAPDWYRVLGAEPFATTTVIRRQYKKLALLLHPDKNPHVASSEEAFKLVGEAFHFLSDRARRREYDAELRRRVEAERETFWTACSTCRLLHQFERRYLGHKLVCPNCEKGFRAVETAQSDGDGDDRVRSRSVRLKEMNKKKNGVKGNAGNEKGGSVEGNEKEGKLRKRMRSVGEVLERSKPSKRAKNGEEMMTLAEFQNEVKRKKLKKKEKEMEMEMEEEEEEDRIEMRNNRPQRRRRMKNNGGLEIGGGKGLKKNVEIAIEEKSGDLEKHSGEELENMAVVDSDFYDFDKNRVERSFKKGQVWAVYDDDDGMARQYVLIDETVSVNPFEVRISWLDVHSCGDGKIVSREKMGFHAPCGIFKVARKASVNLVNIFSHVVDCDRVAREVYKIYPKKGSVWALYGKESMDPDEGKRCYEIVVFLTSYNEVNGLSMAYLEKVDGYKTVFKRQEKGCSAIRFLGKDDMGLVSHQIPARKLLSDETPELLKDCWELDPASLPSDLLTIGGVDN</sequence>
<evidence type="ECO:0000313" key="4">
    <source>
        <dbReference type="EMBL" id="KAL2348896.1"/>
    </source>
</evidence>
<dbReference type="AlphaFoldDB" id="A0ABD1NL79"/>
<dbReference type="EMBL" id="JBGMDY010000001">
    <property type="protein sequence ID" value="KAL2348896.1"/>
    <property type="molecule type" value="Genomic_DNA"/>
</dbReference>
<feature type="coiled-coil region" evidence="1">
    <location>
        <begin position="255"/>
        <end position="287"/>
    </location>
</feature>
<dbReference type="InterPro" id="IPR024593">
    <property type="entry name" value="DUF3444"/>
</dbReference>
<organism evidence="4 5">
    <name type="scientific">Flemingia macrophylla</name>
    <dbReference type="NCBI Taxonomy" id="520843"/>
    <lineage>
        <taxon>Eukaryota</taxon>
        <taxon>Viridiplantae</taxon>
        <taxon>Streptophyta</taxon>
        <taxon>Embryophyta</taxon>
        <taxon>Tracheophyta</taxon>
        <taxon>Spermatophyta</taxon>
        <taxon>Magnoliopsida</taxon>
        <taxon>eudicotyledons</taxon>
        <taxon>Gunneridae</taxon>
        <taxon>Pentapetalae</taxon>
        <taxon>rosids</taxon>
        <taxon>fabids</taxon>
        <taxon>Fabales</taxon>
        <taxon>Fabaceae</taxon>
        <taxon>Papilionoideae</taxon>
        <taxon>50 kb inversion clade</taxon>
        <taxon>NPAAA clade</taxon>
        <taxon>indigoferoid/millettioid clade</taxon>
        <taxon>Phaseoleae</taxon>
        <taxon>Flemingia</taxon>
    </lineage>
</organism>
<dbReference type="PRINTS" id="PR00625">
    <property type="entry name" value="JDOMAIN"/>
</dbReference>
<comment type="caution">
    <text evidence="4">The sequence shown here is derived from an EMBL/GenBank/DDBJ whole genome shotgun (WGS) entry which is preliminary data.</text>
</comment>
<keyword evidence="1" id="KW-0175">Coiled coil</keyword>
<reference evidence="4 5" key="1">
    <citation type="submission" date="2024-08" db="EMBL/GenBank/DDBJ databases">
        <title>Insights into the chromosomal genome structure of Flemingia macrophylla.</title>
        <authorList>
            <person name="Ding Y."/>
            <person name="Zhao Y."/>
            <person name="Bi W."/>
            <person name="Wu M."/>
            <person name="Zhao G."/>
            <person name="Gong Y."/>
            <person name="Li W."/>
            <person name="Zhang P."/>
        </authorList>
    </citation>
    <scope>NUCLEOTIDE SEQUENCE [LARGE SCALE GENOMIC DNA]</scope>
    <source>
        <strain evidence="4">DYQJB</strain>
        <tissue evidence="4">Leaf</tissue>
    </source>
</reference>
<dbReference type="CDD" id="cd06257">
    <property type="entry name" value="DnaJ"/>
    <property type="match status" value="1"/>
</dbReference>
<feature type="region of interest" description="Disordered" evidence="2">
    <location>
        <begin position="177"/>
        <end position="248"/>
    </location>
</feature>
<feature type="domain" description="J" evidence="3">
    <location>
        <begin position="65"/>
        <end position="130"/>
    </location>
</feature>
<dbReference type="InterPro" id="IPR056988">
    <property type="entry name" value="Zn_ribbon_pln"/>
</dbReference>
<evidence type="ECO:0000313" key="5">
    <source>
        <dbReference type="Proteomes" id="UP001603857"/>
    </source>
</evidence>
<dbReference type="InterPro" id="IPR001623">
    <property type="entry name" value="DnaJ_domain"/>
</dbReference>
<evidence type="ECO:0000256" key="1">
    <source>
        <dbReference type="SAM" id="Coils"/>
    </source>
</evidence>
<evidence type="ECO:0000259" key="3">
    <source>
        <dbReference type="PROSITE" id="PS50076"/>
    </source>
</evidence>
<dbReference type="PROSITE" id="PS50076">
    <property type="entry name" value="DNAJ_2"/>
    <property type="match status" value="1"/>
</dbReference>
<dbReference type="SMART" id="SM00271">
    <property type="entry name" value="DnaJ"/>
    <property type="match status" value="1"/>
</dbReference>
<protein>
    <recommendedName>
        <fullName evidence="3">J domain-containing protein</fullName>
    </recommendedName>
</protein>
<name>A0ABD1NL79_9FABA</name>
<dbReference type="SUPFAM" id="SSF46565">
    <property type="entry name" value="Chaperone J-domain"/>
    <property type="match status" value="1"/>
</dbReference>
<dbReference type="Proteomes" id="UP001603857">
    <property type="component" value="Unassembled WGS sequence"/>
</dbReference>
<dbReference type="PANTHER" id="PTHR44137">
    <property type="entry name" value="BNAC03G44070D PROTEIN"/>
    <property type="match status" value="1"/>
</dbReference>
<feature type="compositionally biased region" description="Basic and acidic residues" evidence="2">
    <location>
        <begin position="185"/>
        <end position="200"/>
    </location>
</feature>
<proteinExistence type="predicted"/>
<accession>A0ABD1NL79</accession>
<dbReference type="Gene3D" id="1.10.287.110">
    <property type="entry name" value="DnaJ domain"/>
    <property type="match status" value="1"/>
</dbReference>